<dbReference type="PANTHER" id="PTHR30154:SF34">
    <property type="entry name" value="TRANSCRIPTIONAL REGULATOR AZLB"/>
    <property type="match status" value="1"/>
</dbReference>
<dbReference type="GO" id="GO:0006355">
    <property type="term" value="P:regulation of DNA-templated transcription"/>
    <property type="evidence" value="ECO:0007669"/>
    <property type="project" value="UniProtKB-ARBA"/>
</dbReference>
<reference evidence="6" key="1">
    <citation type="submission" date="2013-08" db="EMBL/GenBank/DDBJ databases">
        <title>Genome sequencing of Arenimonas donghaensis.</title>
        <authorList>
            <person name="Chen F."/>
            <person name="Wang G."/>
        </authorList>
    </citation>
    <scope>NUCLEOTIDE SEQUENCE [LARGE SCALE GENOMIC DNA]</scope>
    <source>
        <strain evidence="6">HO3-R19</strain>
    </source>
</reference>
<evidence type="ECO:0000256" key="1">
    <source>
        <dbReference type="ARBA" id="ARBA00023015"/>
    </source>
</evidence>
<dbReference type="GO" id="GO:0005829">
    <property type="term" value="C:cytosol"/>
    <property type="evidence" value="ECO:0007669"/>
    <property type="project" value="TreeGrafter"/>
</dbReference>
<dbReference type="InterPro" id="IPR036390">
    <property type="entry name" value="WH_DNA-bd_sf"/>
</dbReference>
<evidence type="ECO:0000259" key="4">
    <source>
        <dbReference type="PROSITE" id="PS50956"/>
    </source>
</evidence>
<keyword evidence="1" id="KW-0805">Transcription regulation</keyword>
<dbReference type="AlphaFoldDB" id="A0A087MHD7"/>
<dbReference type="STRING" id="1121014.N788_05205"/>
<evidence type="ECO:0000256" key="3">
    <source>
        <dbReference type="ARBA" id="ARBA00023163"/>
    </source>
</evidence>
<dbReference type="InterPro" id="IPR011008">
    <property type="entry name" value="Dimeric_a/b-barrel"/>
</dbReference>
<dbReference type="PROSITE" id="PS50956">
    <property type="entry name" value="HTH_ASNC_2"/>
    <property type="match status" value="1"/>
</dbReference>
<comment type="caution">
    <text evidence="5">The sequence shown here is derived from an EMBL/GenBank/DDBJ whole genome shotgun (WGS) entry which is preliminary data.</text>
</comment>
<protein>
    <recommendedName>
        <fullName evidence="4">HTH asnC-type domain-containing protein</fullName>
    </recommendedName>
</protein>
<reference evidence="5 6" key="2">
    <citation type="journal article" date="2015" name="Stand. Genomic Sci.">
        <title>High quality draft genomic sequence of Arenimonas donghaensis DSM 18148(T).</title>
        <authorList>
            <person name="Chen F."/>
            <person name="Wang H."/>
            <person name="Cao Y."/>
            <person name="Li X."/>
            <person name="Wang G."/>
        </authorList>
    </citation>
    <scope>NUCLEOTIDE SEQUENCE [LARGE SCALE GENOMIC DNA]</scope>
    <source>
        <strain evidence="5 6">HO3-R19</strain>
    </source>
</reference>
<gene>
    <name evidence="5" type="ORF">N788_05205</name>
</gene>
<dbReference type="PATRIC" id="fig|1121014.3.peg.1929"/>
<dbReference type="Pfam" id="PF13404">
    <property type="entry name" value="HTH_AsnC-type"/>
    <property type="match status" value="1"/>
</dbReference>
<dbReference type="Proteomes" id="UP000029085">
    <property type="component" value="Unassembled WGS sequence"/>
</dbReference>
<dbReference type="InterPro" id="IPR019888">
    <property type="entry name" value="Tscrpt_reg_AsnC-like"/>
</dbReference>
<evidence type="ECO:0000256" key="2">
    <source>
        <dbReference type="ARBA" id="ARBA00023125"/>
    </source>
</evidence>
<dbReference type="EMBL" id="AVCJ01000023">
    <property type="protein sequence ID" value="KFL36290.1"/>
    <property type="molecule type" value="Genomic_DNA"/>
</dbReference>
<proteinExistence type="predicted"/>
<dbReference type="InterPro" id="IPR011991">
    <property type="entry name" value="ArsR-like_HTH"/>
</dbReference>
<evidence type="ECO:0000313" key="6">
    <source>
        <dbReference type="Proteomes" id="UP000029085"/>
    </source>
</evidence>
<evidence type="ECO:0000313" key="5">
    <source>
        <dbReference type="EMBL" id="KFL36290.1"/>
    </source>
</evidence>
<dbReference type="RefSeq" id="WP_034224372.1">
    <property type="nucleotide sequence ID" value="NZ_AVCJ01000023.1"/>
</dbReference>
<dbReference type="SMART" id="SM00344">
    <property type="entry name" value="HTH_ASNC"/>
    <property type="match status" value="1"/>
</dbReference>
<dbReference type="PANTHER" id="PTHR30154">
    <property type="entry name" value="LEUCINE-RESPONSIVE REGULATORY PROTEIN"/>
    <property type="match status" value="1"/>
</dbReference>
<dbReference type="Pfam" id="PF01037">
    <property type="entry name" value="AsnC_trans_reg"/>
    <property type="match status" value="1"/>
</dbReference>
<dbReference type="OrthoDB" id="5476at2"/>
<keyword evidence="3" id="KW-0804">Transcription</keyword>
<dbReference type="GO" id="GO:0043200">
    <property type="term" value="P:response to amino acid"/>
    <property type="evidence" value="ECO:0007669"/>
    <property type="project" value="TreeGrafter"/>
</dbReference>
<dbReference type="PRINTS" id="PR00033">
    <property type="entry name" value="HTHASNC"/>
</dbReference>
<dbReference type="InterPro" id="IPR036388">
    <property type="entry name" value="WH-like_DNA-bd_sf"/>
</dbReference>
<dbReference type="GO" id="GO:0043565">
    <property type="term" value="F:sequence-specific DNA binding"/>
    <property type="evidence" value="ECO:0007669"/>
    <property type="project" value="InterPro"/>
</dbReference>
<dbReference type="CDD" id="cd00090">
    <property type="entry name" value="HTH_ARSR"/>
    <property type="match status" value="1"/>
</dbReference>
<dbReference type="InterPro" id="IPR000485">
    <property type="entry name" value="AsnC-type_HTH_dom"/>
</dbReference>
<dbReference type="InterPro" id="IPR019887">
    <property type="entry name" value="Tscrpt_reg_AsnC/Lrp_C"/>
</dbReference>
<dbReference type="SUPFAM" id="SSF54909">
    <property type="entry name" value="Dimeric alpha+beta barrel"/>
    <property type="match status" value="1"/>
</dbReference>
<name>A0A087MHD7_9GAMM</name>
<sequence>MKALDEIDRKLIALLQDDARMPVSTLAKRVELSRSAVQERLARLEAGGVISQYTVRLGKTDSSVQAWLMINHAEGFTCDDVIDLLRSLPAIRLCHSLAGDVDLLALVESPSPAGLADVRERILLHRSVASVTTAVVLRTLFDRS</sequence>
<feature type="domain" description="HTH asnC-type" evidence="4">
    <location>
        <begin position="4"/>
        <end position="77"/>
    </location>
</feature>
<accession>A0A087MHD7</accession>
<keyword evidence="6" id="KW-1185">Reference proteome</keyword>
<organism evidence="5 6">
    <name type="scientific">Arenimonas donghaensis DSM 18148 = HO3-R19</name>
    <dbReference type="NCBI Taxonomy" id="1121014"/>
    <lineage>
        <taxon>Bacteria</taxon>
        <taxon>Pseudomonadati</taxon>
        <taxon>Pseudomonadota</taxon>
        <taxon>Gammaproteobacteria</taxon>
        <taxon>Lysobacterales</taxon>
        <taxon>Lysobacteraceae</taxon>
        <taxon>Arenimonas</taxon>
    </lineage>
</organism>
<keyword evidence="2" id="KW-0238">DNA-binding</keyword>
<dbReference type="Gene3D" id="3.30.70.920">
    <property type="match status" value="1"/>
</dbReference>
<dbReference type="SUPFAM" id="SSF46785">
    <property type="entry name" value="Winged helix' DNA-binding domain"/>
    <property type="match status" value="1"/>
</dbReference>
<dbReference type="Gene3D" id="1.10.10.10">
    <property type="entry name" value="Winged helix-like DNA-binding domain superfamily/Winged helix DNA-binding domain"/>
    <property type="match status" value="1"/>
</dbReference>